<dbReference type="CDD" id="cd05374">
    <property type="entry name" value="17beta-HSD-like_SDR_c"/>
    <property type="match status" value="1"/>
</dbReference>
<comment type="similarity">
    <text evidence="1 3">Belongs to the short-chain dehydrogenases/reductases (SDR) family.</text>
</comment>
<keyword evidence="2" id="KW-0560">Oxidoreductase</keyword>
<evidence type="ECO:0000313" key="4">
    <source>
        <dbReference type="EMBL" id="PSR76584.1"/>
    </source>
</evidence>
<evidence type="ECO:0000256" key="3">
    <source>
        <dbReference type="RuleBase" id="RU000363"/>
    </source>
</evidence>
<evidence type="ECO:0000313" key="5">
    <source>
        <dbReference type="Proteomes" id="UP000186601"/>
    </source>
</evidence>
<dbReference type="Proteomes" id="UP000186601">
    <property type="component" value="Unassembled WGS sequence"/>
</dbReference>
<dbReference type="PRINTS" id="PR00080">
    <property type="entry name" value="SDRFAMILY"/>
</dbReference>
<dbReference type="GO" id="GO:0016491">
    <property type="term" value="F:oxidoreductase activity"/>
    <property type="evidence" value="ECO:0007669"/>
    <property type="project" value="UniProtKB-KW"/>
</dbReference>
<dbReference type="STRING" id="98765.A0A2R6NU14"/>
<evidence type="ECO:0000256" key="1">
    <source>
        <dbReference type="ARBA" id="ARBA00006484"/>
    </source>
</evidence>
<proteinExistence type="inferred from homology"/>
<dbReference type="InterPro" id="IPR051911">
    <property type="entry name" value="SDR_oxidoreductase"/>
</dbReference>
<evidence type="ECO:0000256" key="2">
    <source>
        <dbReference type="ARBA" id="ARBA00023002"/>
    </source>
</evidence>
<sequence length="309" mass="34252">MTSDYEKPDLPISSNGKGSRKESVWYITGTSSGFGRRLVNVLLERGDKVIATARSLSKIEDFPKSDNLRLQQLDITDGSEVLSKKFEEAVTWFGRIDVLVNNAGVAVKALIEEGGSVQLRKQYDVNLFGTLDVTTAVLPHMRARRSGTIVLIGSRVSWQPGNPSSGPYASSKAAVRVMGETLAVELAPFSIRVLIVEPGAFRTENIFSQPFYEDNPIPDYDELRKVAIAHYKAVDGMQPGDPLKAMQALVDVIHGEGRAKGKAWPLFLPLGVETETAIRDKFETLDGLIDEWDELIRDTRLDNLWYVNL</sequence>
<accession>A0A2R6NU14</accession>
<reference evidence="4 5" key="1">
    <citation type="submission" date="2018-02" db="EMBL/GenBank/DDBJ databases">
        <title>Genome sequence of the basidiomycete white-rot fungus Phlebia centrifuga.</title>
        <authorList>
            <person name="Granchi Z."/>
            <person name="Peng M."/>
            <person name="de Vries R.P."/>
            <person name="Hilden K."/>
            <person name="Makela M.R."/>
            <person name="Grigoriev I."/>
            <person name="Riley R."/>
        </authorList>
    </citation>
    <scope>NUCLEOTIDE SEQUENCE [LARGE SCALE GENOMIC DNA]</scope>
    <source>
        <strain evidence="4 5">FBCC195</strain>
    </source>
</reference>
<dbReference type="AlphaFoldDB" id="A0A2R6NU14"/>
<dbReference type="Gene3D" id="3.40.50.720">
    <property type="entry name" value="NAD(P)-binding Rossmann-like Domain"/>
    <property type="match status" value="1"/>
</dbReference>
<dbReference type="PANTHER" id="PTHR43976:SF16">
    <property type="entry name" value="SHORT-CHAIN DEHYDROGENASE_REDUCTASE FAMILY PROTEIN"/>
    <property type="match status" value="1"/>
</dbReference>
<dbReference type="OrthoDB" id="1274115at2759"/>
<dbReference type="InterPro" id="IPR002347">
    <property type="entry name" value="SDR_fam"/>
</dbReference>
<dbReference type="PANTHER" id="PTHR43976">
    <property type="entry name" value="SHORT CHAIN DEHYDROGENASE"/>
    <property type="match status" value="1"/>
</dbReference>
<keyword evidence="5" id="KW-1185">Reference proteome</keyword>
<comment type="caution">
    <text evidence="4">The sequence shown here is derived from an EMBL/GenBank/DDBJ whole genome shotgun (WGS) entry which is preliminary data.</text>
</comment>
<dbReference type="Pfam" id="PF00106">
    <property type="entry name" value="adh_short"/>
    <property type="match status" value="1"/>
</dbReference>
<dbReference type="EMBL" id="MLYV02000838">
    <property type="protein sequence ID" value="PSR76584.1"/>
    <property type="molecule type" value="Genomic_DNA"/>
</dbReference>
<dbReference type="InterPro" id="IPR036291">
    <property type="entry name" value="NAD(P)-bd_dom_sf"/>
</dbReference>
<dbReference type="PRINTS" id="PR00081">
    <property type="entry name" value="GDHRDH"/>
</dbReference>
<gene>
    <name evidence="4" type="ORF">PHLCEN_2v8342</name>
</gene>
<organism evidence="4 5">
    <name type="scientific">Hermanssonia centrifuga</name>
    <dbReference type="NCBI Taxonomy" id="98765"/>
    <lineage>
        <taxon>Eukaryota</taxon>
        <taxon>Fungi</taxon>
        <taxon>Dikarya</taxon>
        <taxon>Basidiomycota</taxon>
        <taxon>Agaricomycotina</taxon>
        <taxon>Agaricomycetes</taxon>
        <taxon>Polyporales</taxon>
        <taxon>Meruliaceae</taxon>
        <taxon>Hermanssonia</taxon>
    </lineage>
</organism>
<protein>
    <submittedName>
        <fullName evidence="4">Uncharacterized protein</fullName>
    </submittedName>
</protein>
<dbReference type="SUPFAM" id="SSF51735">
    <property type="entry name" value="NAD(P)-binding Rossmann-fold domains"/>
    <property type="match status" value="1"/>
</dbReference>
<name>A0A2R6NU14_9APHY</name>